<dbReference type="InParanoid" id="A0A543B3P1"/>
<dbReference type="EMBL" id="VFOW01000001">
    <property type="protein sequence ID" value="TQL79380.1"/>
    <property type="molecule type" value="Genomic_DNA"/>
</dbReference>
<dbReference type="Pfam" id="PF19690">
    <property type="entry name" value="DUF6191"/>
    <property type="match status" value="1"/>
</dbReference>
<dbReference type="AlphaFoldDB" id="A0A543B3P1"/>
<dbReference type="InterPro" id="IPR045684">
    <property type="entry name" value="DUF6191"/>
</dbReference>
<reference evidence="1 2" key="1">
    <citation type="submission" date="2019-06" db="EMBL/GenBank/DDBJ databases">
        <title>Sequencing the genomes of 1000 actinobacteria strains.</title>
        <authorList>
            <person name="Klenk H.-P."/>
        </authorList>
    </citation>
    <scope>NUCLEOTIDE SEQUENCE [LARGE SCALE GENOMIC DNA]</scope>
    <source>
        <strain evidence="1 2">DSM 45928</strain>
    </source>
</reference>
<keyword evidence="2" id="KW-1185">Reference proteome</keyword>
<proteinExistence type="predicted"/>
<dbReference type="Proteomes" id="UP000317043">
    <property type="component" value="Unassembled WGS sequence"/>
</dbReference>
<comment type="caution">
    <text evidence="1">The sequence shown here is derived from an EMBL/GenBank/DDBJ whole genome shotgun (WGS) entry which is preliminary data.</text>
</comment>
<organism evidence="1 2">
    <name type="scientific">Stackebrandtia endophytica</name>
    <dbReference type="NCBI Taxonomy" id="1496996"/>
    <lineage>
        <taxon>Bacteria</taxon>
        <taxon>Bacillati</taxon>
        <taxon>Actinomycetota</taxon>
        <taxon>Actinomycetes</taxon>
        <taxon>Glycomycetales</taxon>
        <taxon>Glycomycetaceae</taxon>
        <taxon>Stackebrandtia</taxon>
    </lineage>
</organism>
<name>A0A543B3P1_9ACTN</name>
<evidence type="ECO:0000313" key="1">
    <source>
        <dbReference type="EMBL" id="TQL79380.1"/>
    </source>
</evidence>
<gene>
    <name evidence="1" type="ORF">FB566_4982</name>
</gene>
<accession>A0A543B3P1</accession>
<protein>
    <submittedName>
        <fullName evidence="1">Uncharacterized protein</fullName>
    </submittedName>
</protein>
<sequence length="100" mass="10930">MMTAFAMSLPGLVVLLFVVAVVDQLAVRAGRTKWIPWRGGERTGRVSSTGFAQLHMAFEPSKAHDVNERASQSLLREDDTDGAPLDLDSGTIVVSRRTME</sequence>
<evidence type="ECO:0000313" key="2">
    <source>
        <dbReference type="Proteomes" id="UP000317043"/>
    </source>
</evidence>